<gene>
    <name evidence="10" type="ORF">ARALYDRAFT_680622</name>
</gene>
<keyword evidence="11" id="KW-1185">Reference proteome</keyword>
<keyword evidence="5" id="KW-0378">Hydrolase</keyword>
<evidence type="ECO:0000256" key="8">
    <source>
        <dbReference type="ARBA" id="ARBA00023180"/>
    </source>
</evidence>
<dbReference type="EMBL" id="GL348713">
    <property type="protein sequence ID" value="EFH69797.1"/>
    <property type="molecule type" value="Genomic_DNA"/>
</dbReference>
<comment type="similarity">
    <text evidence="2">Belongs to the 'GDSL' lipolytic enzyme family.</text>
</comment>
<comment type="subcellular location">
    <subcellularLocation>
        <location evidence="1">Secreted</location>
    </subcellularLocation>
</comment>
<dbReference type="GO" id="GO:0005576">
    <property type="term" value="C:extracellular region"/>
    <property type="evidence" value="ECO:0007669"/>
    <property type="project" value="UniProtKB-SubCell"/>
</dbReference>
<sequence length="808" mass="89610">MASLDALLTFLYSTLLVTIVSSETPCQNFKSIISFGDSIADTGNLVGLSNRNNLPVTAFPPYGETFFHHPTGRSCDGRIIMDFIAEFVGLPYVPPYFGSKNGNFDKGVNFAVAGATALESSFLMKRGIHPHTNVSLGVQLKSFKKSLPDLCGSPSDCRDKIGNALILMGEIGGNDYNFPFFERKPIKEVKELVPFVIATISSAITELIGMGAKTFLVPGEFPIGCSVVYLTLYQTSNKEEYDPLTGCLKWLNKFGEYHSQQLKTELNRLRKLNPHVNIIYADYYNALLRLFKEPAKFGFMDRPLHACCGIGGQYNFNFTRKCGSVGVESCKDPSKYVGWDGVHMTEGAYKWIADGILKGPYAIPPFGRSCLRSEIKNKESLDKQFTLAQALEIADLRIYEVLCRFSPYKEKESNLGASPMASPDSLLVMKLVSFLLSTLLVTSANSQTQCRNFKSIISFGDSIADTGNLLGLSDPNNLPASAFPPYGETFFHHPTGRYSDGRLIIDFIAEFLGFPLVHPFYGCQNANFEKGVNFAVAGATALDTSFLEEGGIHSDITNVSLSVQLRSFKESLPNLCGSPSDCRDMIENALILMGEIGGNDYNFALFQRKAIEEVEELVPFVVSAISLAIKELVCMGGRTFLVPGNFPLGCSAAYLTLYQTSNKEEYDPLTGCLTWLNVFSEYYNEQLQKELNRLKELYPHVNIIYADYYNALLRLFPEPAKFGFMNRPLPACCGLGGSYNFNFSRRCGSVGVEYCNDPSKYVNWDGIHMTEAAYRWISEGLLKGPYAIPTFNWSCLSSEIMNKKSLDT</sequence>
<evidence type="ECO:0000256" key="7">
    <source>
        <dbReference type="ARBA" id="ARBA00023098"/>
    </source>
</evidence>
<dbReference type="PANTHER" id="PTHR22835">
    <property type="entry name" value="ZINC FINGER FYVE DOMAIN CONTAINING PROTEIN"/>
    <property type="match status" value="1"/>
</dbReference>
<proteinExistence type="inferred from homology"/>
<evidence type="ECO:0000256" key="2">
    <source>
        <dbReference type="ARBA" id="ARBA00008668"/>
    </source>
</evidence>
<accession>D7KCY3</accession>
<evidence type="ECO:0000256" key="6">
    <source>
        <dbReference type="ARBA" id="ARBA00022963"/>
    </source>
</evidence>
<evidence type="ECO:0000256" key="4">
    <source>
        <dbReference type="ARBA" id="ARBA00022729"/>
    </source>
</evidence>
<evidence type="ECO:0000256" key="9">
    <source>
        <dbReference type="SAM" id="SignalP"/>
    </source>
</evidence>
<dbReference type="Gramene" id="Al_scaffold_0001_2945">
    <property type="protein sequence ID" value="Al_scaffold_0001_2945"/>
    <property type="gene ID" value="Al_scaffold_0001_2945"/>
</dbReference>
<dbReference type="InterPro" id="IPR036514">
    <property type="entry name" value="SGNH_hydro_sf"/>
</dbReference>
<keyword evidence="8" id="KW-0325">Glycoprotein</keyword>
<reference evidence="11" key="1">
    <citation type="journal article" date="2011" name="Nat. Genet.">
        <title>The Arabidopsis lyrata genome sequence and the basis of rapid genome size change.</title>
        <authorList>
            <person name="Hu T.T."/>
            <person name="Pattyn P."/>
            <person name="Bakker E.G."/>
            <person name="Cao J."/>
            <person name="Cheng J.-F."/>
            <person name="Clark R.M."/>
            <person name="Fahlgren N."/>
            <person name="Fawcett J.A."/>
            <person name="Grimwood J."/>
            <person name="Gundlach H."/>
            <person name="Haberer G."/>
            <person name="Hollister J.D."/>
            <person name="Ossowski S."/>
            <person name="Ottilar R.P."/>
            <person name="Salamov A.A."/>
            <person name="Schneeberger K."/>
            <person name="Spannagl M."/>
            <person name="Wang X."/>
            <person name="Yang L."/>
            <person name="Nasrallah M.E."/>
            <person name="Bergelson J."/>
            <person name="Carrington J.C."/>
            <person name="Gaut B.S."/>
            <person name="Schmutz J."/>
            <person name="Mayer K.F.X."/>
            <person name="Van de Peer Y."/>
            <person name="Grigoriev I.V."/>
            <person name="Nordborg M."/>
            <person name="Weigel D."/>
            <person name="Guo Y.-L."/>
        </authorList>
    </citation>
    <scope>NUCLEOTIDE SEQUENCE [LARGE SCALE GENOMIC DNA]</scope>
    <source>
        <strain evidence="11">cv. MN47</strain>
    </source>
</reference>
<dbReference type="GO" id="GO:0016788">
    <property type="term" value="F:hydrolase activity, acting on ester bonds"/>
    <property type="evidence" value="ECO:0007669"/>
    <property type="project" value="InterPro"/>
</dbReference>
<evidence type="ECO:0000313" key="10">
    <source>
        <dbReference type="EMBL" id="EFH69797.1"/>
    </source>
</evidence>
<dbReference type="CDD" id="cd01837">
    <property type="entry name" value="SGNH_plant_lipase_like"/>
    <property type="match status" value="2"/>
</dbReference>
<dbReference type="Proteomes" id="UP000008694">
    <property type="component" value="Unassembled WGS sequence"/>
</dbReference>
<keyword evidence="7" id="KW-0443">Lipid metabolism</keyword>
<dbReference type="Pfam" id="PF00657">
    <property type="entry name" value="Lipase_GDSL"/>
    <property type="match status" value="2"/>
</dbReference>
<dbReference type="PANTHER" id="PTHR22835:SF678">
    <property type="entry name" value="SINAPINE ESTERASE"/>
    <property type="match status" value="1"/>
</dbReference>
<keyword evidence="6" id="KW-0442">Lipid degradation</keyword>
<dbReference type="InterPro" id="IPR035669">
    <property type="entry name" value="SGNH_plant_lipase-like"/>
</dbReference>
<feature type="signal peptide" evidence="9">
    <location>
        <begin position="1"/>
        <end position="22"/>
    </location>
</feature>
<dbReference type="FunFam" id="3.40.50.1110:FF:000003">
    <property type="entry name" value="GDSL esterase/lipase APG"/>
    <property type="match status" value="2"/>
</dbReference>
<dbReference type="Gene3D" id="3.40.50.1110">
    <property type="entry name" value="SGNH hydrolase"/>
    <property type="match status" value="2"/>
</dbReference>
<dbReference type="InterPro" id="IPR001087">
    <property type="entry name" value="GDSL"/>
</dbReference>
<dbReference type="AlphaFoldDB" id="D7KCY3"/>
<name>D7KCY3_ARALL</name>
<dbReference type="HOGENOM" id="CLU_015101_15_1_1"/>
<dbReference type="SUPFAM" id="SSF52266">
    <property type="entry name" value="SGNH hydrolase"/>
    <property type="match status" value="2"/>
</dbReference>
<feature type="chain" id="PRO_5003101250" evidence="9">
    <location>
        <begin position="23"/>
        <end position="808"/>
    </location>
</feature>
<organism evidence="11">
    <name type="scientific">Arabidopsis lyrata subsp. lyrata</name>
    <name type="common">Lyre-leaved rock-cress</name>
    <dbReference type="NCBI Taxonomy" id="81972"/>
    <lineage>
        <taxon>Eukaryota</taxon>
        <taxon>Viridiplantae</taxon>
        <taxon>Streptophyta</taxon>
        <taxon>Embryophyta</taxon>
        <taxon>Tracheophyta</taxon>
        <taxon>Spermatophyta</taxon>
        <taxon>Magnoliopsida</taxon>
        <taxon>eudicotyledons</taxon>
        <taxon>Gunneridae</taxon>
        <taxon>Pentapetalae</taxon>
        <taxon>rosids</taxon>
        <taxon>malvids</taxon>
        <taxon>Brassicales</taxon>
        <taxon>Brassicaceae</taxon>
        <taxon>Camelineae</taxon>
        <taxon>Arabidopsis</taxon>
    </lineage>
</organism>
<dbReference type="GO" id="GO:0016042">
    <property type="term" value="P:lipid catabolic process"/>
    <property type="evidence" value="ECO:0007669"/>
    <property type="project" value="UniProtKB-KW"/>
</dbReference>
<evidence type="ECO:0000256" key="5">
    <source>
        <dbReference type="ARBA" id="ARBA00022801"/>
    </source>
</evidence>
<evidence type="ECO:0000256" key="3">
    <source>
        <dbReference type="ARBA" id="ARBA00022525"/>
    </source>
</evidence>
<dbReference type="eggNOG" id="ENOG502QSMM">
    <property type="taxonomic scope" value="Eukaryota"/>
</dbReference>
<keyword evidence="4 9" id="KW-0732">Signal</keyword>
<evidence type="ECO:0000313" key="11">
    <source>
        <dbReference type="Proteomes" id="UP000008694"/>
    </source>
</evidence>
<keyword evidence="3" id="KW-0964">Secreted</keyword>
<evidence type="ECO:0000256" key="1">
    <source>
        <dbReference type="ARBA" id="ARBA00004613"/>
    </source>
</evidence>
<protein>
    <submittedName>
        <fullName evidence="10">Predicted protein</fullName>
    </submittedName>
</protein>